<dbReference type="SUPFAM" id="SSF54695">
    <property type="entry name" value="POZ domain"/>
    <property type="match status" value="1"/>
</dbReference>
<gene>
    <name evidence="4" type="ORF">WR25_14274</name>
</gene>
<proteinExistence type="predicted"/>
<feature type="compositionally biased region" description="Basic residues" evidence="2">
    <location>
        <begin position="20"/>
        <end position="34"/>
    </location>
</feature>
<evidence type="ECO:0000259" key="3">
    <source>
        <dbReference type="PROSITE" id="PS50097"/>
    </source>
</evidence>
<feature type="domain" description="BTB" evidence="3">
    <location>
        <begin position="68"/>
        <end position="139"/>
    </location>
</feature>
<name>A0A2A2LVR5_9BILA</name>
<organism evidence="4 5">
    <name type="scientific">Diploscapter pachys</name>
    <dbReference type="NCBI Taxonomy" id="2018661"/>
    <lineage>
        <taxon>Eukaryota</taxon>
        <taxon>Metazoa</taxon>
        <taxon>Ecdysozoa</taxon>
        <taxon>Nematoda</taxon>
        <taxon>Chromadorea</taxon>
        <taxon>Rhabditida</taxon>
        <taxon>Rhabditina</taxon>
        <taxon>Rhabditomorpha</taxon>
        <taxon>Rhabditoidea</taxon>
        <taxon>Rhabditidae</taxon>
        <taxon>Diploscapter</taxon>
    </lineage>
</organism>
<dbReference type="STRING" id="2018661.A0A2A2LVR5"/>
<dbReference type="SMART" id="SM00225">
    <property type="entry name" value="BTB"/>
    <property type="match status" value="1"/>
</dbReference>
<dbReference type="PANTHER" id="PTHR23231:SF17">
    <property type="entry name" value="BTB DOMAIN-CONTAINING PROTEIN"/>
    <property type="match status" value="1"/>
</dbReference>
<dbReference type="PROSITE" id="PS50097">
    <property type="entry name" value="BTB"/>
    <property type="match status" value="1"/>
</dbReference>
<dbReference type="InterPro" id="IPR011705">
    <property type="entry name" value="BACK"/>
</dbReference>
<dbReference type="Gene3D" id="3.30.710.10">
    <property type="entry name" value="Potassium Channel Kv1.1, Chain A"/>
    <property type="match status" value="1"/>
</dbReference>
<evidence type="ECO:0000256" key="2">
    <source>
        <dbReference type="SAM" id="MobiDB-lite"/>
    </source>
</evidence>
<protein>
    <recommendedName>
        <fullName evidence="3">BTB domain-containing protein</fullName>
    </recommendedName>
</protein>
<dbReference type="InterPro" id="IPR011333">
    <property type="entry name" value="SKP1/BTB/POZ_sf"/>
</dbReference>
<dbReference type="EMBL" id="LIAE01006383">
    <property type="protein sequence ID" value="PAV90268.1"/>
    <property type="molecule type" value="Genomic_DNA"/>
</dbReference>
<keyword evidence="1" id="KW-0217">Developmental protein</keyword>
<evidence type="ECO:0000313" key="4">
    <source>
        <dbReference type="EMBL" id="PAV90268.1"/>
    </source>
</evidence>
<dbReference type="PANTHER" id="PTHR23231">
    <property type="entry name" value="GERM CELL-LESS PROTEIN"/>
    <property type="match status" value="1"/>
</dbReference>
<dbReference type="Pfam" id="PF00651">
    <property type="entry name" value="BTB"/>
    <property type="match status" value="1"/>
</dbReference>
<evidence type="ECO:0000256" key="1">
    <source>
        <dbReference type="ARBA" id="ARBA00022473"/>
    </source>
</evidence>
<sequence>MGNTLDRTYSTEDEGVGSSSKRRKKDTKKKRNRSRKEDSDDEGPSVKVAKLDTVKYVHERLFINGESSDVTIVSCGRSWHLHRLYLEQCDYFKALLNGEWKESKKQELHLDYSEDSNLTAEALDVVFASLYNNELEIQVKHLDGIVAAAAIMQIPTILEKCDEVASENLKLENVLHYHSLANSYGLKGTRDNSFNMMKHNFYKLMALENREYLMELHEDVLLKLLSSTDLLFTEGELDLYRFVKTWLFVQADPSSIALSKEEFVAALFNFITSYEPGILFLEHAPIFAALRLHSLTVDSKRIEELEKDNLIPKEVLRDLIIDQWKMMLQNEEDPTLIKKLSSHDFTLNSVRCGRVVEEFNKCWRWLGYNNGVDINVYINERALGIRRNCVNSPYSTNMSSERTVHYRIIIANSEGELICDTGDKSATLQKNESMQVCVLPHNVKLPITVHISYLTSMPPQPSFIYVGNYAKLHGTQTV</sequence>
<keyword evidence="5" id="KW-1185">Reference proteome</keyword>
<dbReference type="Pfam" id="PF07707">
    <property type="entry name" value="BACK"/>
    <property type="match status" value="1"/>
</dbReference>
<dbReference type="InterPro" id="IPR043380">
    <property type="entry name" value="Gcl-like"/>
</dbReference>
<dbReference type="InterPro" id="IPR000210">
    <property type="entry name" value="BTB/POZ_dom"/>
</dbReference>
<feature type="region of interest" description="Disordered" evidence="2">
    <location>
        <begin position="1"/>
        <end position="44"/>
    </location>
</feature>
<dbReference type="AlphaFoldDB" id="A0A2A2LVR5"/>
<dbReference type="OrthoDB" id="6359943at2759"/>
<dbReference type="CDD" id="cd18305">
    <property type="entry name" value="BTB_POZ_GCL"/>
    <property type="match status" value="1"/>
</dbReference>
<accession>A0A2A2LVR5</accession>
<dbReference type="Gene3D" id="1.25.40.420">
    <property type="match status" value="1"/>
</dbReference>
<dbReference type="Proteomes" id="UP000218231">
    <property type="component" value="Unassembled WGS sequence"/>
</dbReference>
<dbReference type="GO" id="GO:0007281">
    <property type="term" value="P:germ cell development"/>
    <property type="evidence" value="ECO:0007669"/>
    <property type="project" value="InterPro"/>
</dbReference>
<evidence type="ECO:0000313" key="5">
    <source>
        <dbReference type="Proteomes" id="UP000218231"/>
    </source>
</evidence>
<comment type="caution">
    <text evidence="4">The sequence shown here is derived from an EMBL/GenBank/DDBJ whole genome shotgun (WGS) entry which is preliminary data.</text>
</comment>
<reference evidence="4 5" key="1">
    <citation type="journal article" date="2017" name="Curr. Biol.">
        <title>Genome architecture and evolution of a unichromosomal asexual nematode.</title>
        <authorList>
            <person name="Fradin H."/>
            <person name="Zegar C."/>
            <person name="Gutwein M."/>
            <person name="Lucas J."/>
            <person name="Kovtun M."/>
            <person name="Corcoran D."/>
            <person name="Baugh L.R."/>
            <person name="Kiontke K."/>
            <person name="Gunsalus K."/>
            <person name="Fitch D.H."/>
            <person name="Piano F."/>
        </authorList>
    </citation>
    <scope>NUCLEOTIDE SEQUENCE [LARGE SCALE GENOMIC DNA]</scope>
    <source>
        <strain evidence="4">PF1309</strain>
    </source>
</reference>